<feature type="chain" id="PRO_5008089231" description="TonB-dependent receptor" evidence="5">
    <location>
        <begin position="26"/>
        <end position="1018"/>
    </location>
</feature>
<dbReference type="InterPro" id="IPR012910">
    <property type="entry name" value="Plug_dom"/>
</dbReference>
<organism evidence="8 9">
    <name type="scientific">Termitidicoccus mucosus</name>
    <dbReference type="NCBI Taxonomy" id="1184151"/>
    <lineage>
        <taxon>Bacteria</taxon>
        <taxon>Pseudomonadati</taxon>
        <taxon>Verrucomicrobiota</taxon>
        <taxon>Opitutia</taxon>
        <taxon>Opitutales</taxon>
        <taxon>Opitutaceae</taxon>
        <taxon>Termitidicoccus</taxon>
    </lineage>
</organism>
<dbReference type="Gene3D" id="2.60.40.1120">
    <property type="entry name" value="Carboxypeptidase-like, regulatory domain"/>
    <property type="match status" value="1"/>
</dbReference>
<dbReference type="Gene3D" id="2.40.170.20">
    <property type="entry name" value="TonB-dependent receptor, beta-barrel domain"/>
    <property type="match status" value="1"/>
</dbReference>
<dbReference type="Gene3D" id="2.170.130.10">
    <property type="entry name" value="TonB-dependent receptor, plug domain"/>
    <property type="match status" value="1"/>
</dbReference>
<dbReference type="InterPro" id="IPR037066">
    <property type="entry name" value="Plug_dom_sf"/>
</dbReference>
<proteinExistence type="inferred from homology"/>
<feature type="domain" description="TonB-dependent receptor-like beta-barrel" evidence="6">
    <location>
        <begin position="521"/>
        <end position="976"/>
    </location>
</feature>
<dbReference type="STRING" id="1184151.AW736_06220"/>
<dbReference type="SUPFAM" id="SSF56935">
    <property type="entry name" value="Porins"/>
    <property type="match status" value="1"/>
</dbReference>
<evidence type="ECO:0008006" key="10">
    <source>
        <dbReference type="Google" id="ProtNLM"/>
    </source>
</evidence>
<evidence type="ECO:0000313" key="8">
    <source>
        <dbReference type="EMBL" id="OAM90779.1"/>
    </source>
</evidence>
<dbReference type="AlphaFoldDB" id="A0A178INK2"/>
<dbReference type="GO" id="GO:0030246">
    <property type="term" value="F:carbohydrate binding"/>
    <property type="evidence" value="ECO:0007669"/>
    <property type="project" value="InterPro"/>
</dbReference>
<evidence type="ECO:0000256" key="1">
    <source>
        <dbReference type="ARBA" id="ARBA00004442"/>
    </source>
</evidence>
<feature type="signal peptide" evidence="5">
    <location>
        <begin position="1"/>
        <end position="25"/>
    </location>
</feature>
<dbReference type="Proteomes" id="UP000078486">
    <property type="component" value="Unassembled WGS sequence"/>
</dbReference>
<keyword evidence="4" id="KW-0798">TonB box</keyword>
<dbReference type="RefSeq" id="WP_068769334.1">
    <property type="nucleotide sequence ID" value="NZ_CP109796.1"/>
</dbReference>
<dbReference type="Pfam" id="PF07715">
    <property type="entry name" value="Plug"/>
    <property type="match status" value="1"/>
</dbReference>
<evidence type="ECO:0000259" key="7">
    <source>
        <dbReference type="Pfam" id="PF07715"/>
    </source>
</evidence>
<keyword evidence="9" id="KW-1185">Reference proteome</keyword>
<dbReference type="InterPro" id="IPR036942">
    <property type="entry name" value="Beta-barrel_TonB_sf"/>
</dbReference>
<accession>A0A178INK2</accession>
<dbReference type="Pfam" id="PF13620">
    <property type="entry name" value="CarboxypepD_reg"/>
    <property type="match status" value="1"/>
</dbReference>
<evidence type="ECO:0000259" key="6">
    <source>
        <dbReference type="Pfam" id="PF00593"/>
    </source>
</evidence>
<protein>
    <recommendedName>
        <fullName evidence="10">TonB-dependent receptor</fullName>
    </recommendedName>
</protein>
<evidence type="ECO:0000256" key="2">
    <source>
        <dbReference type="ARBA" id="ARBA00023136"/>
    </source>
</evidence>
<keyword evidence="3" id="KW-0998">Cell outer membrane</keyword>
<gene>
    <name evidence="8" type="ORF">AW736_06220</name>
</gene>
<dbReference type="InterPro" id="IPR000531">
    <property type="entry name" value="Beta-barrel_TonB"/>
</dbReference>
<comment type="subcellular location">
    <subcellularLocation>
        <location evidence="1 4">Cell outer membrane</location>
    </subcellularLocation>
</comment>
<name>A0A178INK2_9BACT</name>
<comment type="similarity">
    <text evidence="4">Belongs to the TonB-dependent receptor family.</text>
</comment>
<keyword evidence="2 4" id="KW-0472">Membrane</keyword>
<dbReference type="Pfam" id="PF00593">
    <property type="entry name" value="TonB_dep_Rec_b-barrel"/>
    <property type="match status" value="1"/>
</dbReference>
<keyword evidence="5" id="KW-0732">Signal</keyword>
<dbReference type="SUPFAM" id="SSF49452">
    <property type="entry name" value="Starch-binding domain-like"/>
    <property type="match status" value="1"/>
</dbReference>
<evidence type="ECO:0000313" key="9">
    <source>
        <dbReference type="Proteomes" id="UP000078486"/>
    </source>
</evidence>
<evidence type="ECO:0000256" key="4">
    <source>
        <dbReference type="RuleBase" id="RU003357"/>
    </source>
</evidence>
<sequence length="1018" mass="111901">MKKTLLPPRLVFFLVLLAAFPVARAQNASTGAVSGRVYNPETGEYVRNAQIRATPGGEVAISEQGGFYQITNLPPGEVTLVLSYAGFPNVTVKATVTTGATATVDLNLPAAAPSATAGAGAAGEVVQLEAFTVTSDRSGQAKVIMDQRASMNISQHVAADVFGDNTEGNIGEFMRNLPGVLVNTSEGEVTNVNLGGLGAEYTSVTIDGISLATVSAASSDSRAASFSAISLNSIDSLEISRTVSADMDANAPAGIINLRSKRAFENKGQKIVAQANLTMHSSATTLEKEPGPHDTSGMFKIRPGGQLQYSNAFGRRFGVLLNVSESNIYSAESRVVTNYDRPTATNNNPADPREEVPQSFVFHNTTRLNRRFAGTLTLDWRATEHLTLSLTGIYNYSRMFGLQRPITFSTWSSQGGSRAMVQGTDPTHSIYTIYGSAVTIAPAVVSRLGQNITFTPKFEYRRGDFRLEGLFTSSEAKAWYDPWGREGAVRSIASPAAYHVLYNVSRGPGLTDSDYKVTQTGGPDMSGAAPFGSPKIYLRDGRQAVTKIRTASLDASYLTRFLLPVKWKAGLKMRNEKWRYRDDSALNLANYTGPLSLGDFASPYTWDSYMKGVSLTSLSGGGVFMPDLFALGARYRAHPEEFTRVVTATNYYDANVQYDRNFEEDVNAGYLMGMGTWGRLIFQAGVRLEATKTDIREIDAYTPEQTESQGYAVGADGVAASIEGVQWQFLSRPRVHKINRYHDYFPSASIKYQITPKLDLIVAANKTIRRPSYYDATGIFLVNEDTMTVSFPNRALKPERGTGAAVRLIYYFKGIGQLSASFYQTRLTNMIAASTNLTAVDVGYDESYPGYNEDYATYRFSTRNNSGAPVTVRSMELSYSQTLGFLGPVFRRLNVHLNYTRGYADAIKPMLPPHAVSTGFNYTYKKLILWSDLNWTDDFPVSDTGYSFRRHRTQLDAGLGWNFGKGFMFGLNARNLTDAPYMHMQRAPRFYSDGYNPTVLQDYLRIGTTWTTYIKKTF</sequence>
<reference evidence="8 9" key="1">
    <citation type="submission" date="2016-01" db="EMBL/GenBank/DDBJ databases">
        <title>High potential of lignocellulose degradation of a new Verrucomicrobia species.</title>
        <authorList>
            <person name="Wang Y."/>
            <person name="Shi Y."/>
            <person name="Qiu Z."/>
            <person name="Liu S."/>
            <person name="Yang H."/>
        </authorList>
    </citation>
    <scope>NUCLEOTIDE SEQUENCE [LARGE SCALE GENOMIC DNA]</scope>
    <source>
        <strain evidence="8 9">TSB47</strain>
    </source>
</reference>
<comment type="caution">
    <text evidence="8">The sequence shown here is derived from an EMBL/GenBank/DDBJ whole genome shotgun (WGS) entry which is preliminary data.</text>
</comment>
<dbReference type="EMBL" id="LRRQ01000048">
    <property type="protein sequence ID" value="OAM90779.1"/>
    <property type="molecule type" value="Genomic_DNA"/>
</dbReference>
<dbReference type="GO" id="GO:0009279">
    <property type="term" value="C:cell outer membrane"/>
    <property type="evidence" value="ECO:0007669"/>
    <property type="project" value="UniProtKB-SubCell"/>
</dbReference>
<dbReference type="OrthoDB" id="175029at2"/>
<evidence type="ECO:0000256" key="3">
    <source>
        <dbReference type="ARBA" id="ARBA00023237"/>
    </source>
</evidence>
<feature type="domain" description="TonB-dependent receptor plug" evidence="7">
    <location>
        <begin position="152"/>
        <end position="255"/>
    </location>
</feature>
<dbReference type="InterPro" id="IPR013784">
    <property type="entry name" value="Carb-bd-like_fold"/>
</dbReference>
<dbReference type="PANTHER" id="PTHR40980:SF4">
    <property type="entry name" value="TONB-DEPENDENT RECEPTOR-LIKE BETA-BARREL DOMAIN-CONTAINING PROTEIN"/>
    <property type="match status" value="1"/>
</dbReference>
<dbReference type="PANTHER" id="PTHR40980">
    <property type="entry name" value="PLUG DOMAIN-CONTAINING PROTEIN"/>
    <property type="match status" value="1"/>
</dbReference>
<evidence type="ECO:0000256" key="5">
    <source>
        <dbReference type="SAM" id="SignalP"/>
    </source>
</evidence>